<dbReference type="Proteomes" id="UP000579945">
    <property type="component" value="Unassembled WGS sequence"/>
</dbReference>
<dbReference type="InterPro" id="IPR043129">
    <property type="entry name" value="ATPase_NBD"/>
</dbReference>
<sequence>MDGGSTWPRSADVLVEPLRRELDRWCLRTPEVRMSTLDDEGVALGAVRLALDHVEERVLDVRGSLAGAGRSVGSA</sequence>
<keyword evidence="2" id="KW-1185">Reference proteome</keyword>
<protein>
    <submittedName>
        <fullName evidence="1">Uncharacterized protein</fullName>
    </submittedName>
</protein>
<proteinExistence type="predicted"/>
<dbReference type="EMBL" id="JACIBV010000001">
    <property type="protein sequence ID" value="MBB3728595.1"/>
    <property type="molecule type" value="Genomic_DNA"/>
</dbReference>
<dbReference type="Gene3D" id="3.30.420.40">
    <property type="match status" value="1"/>
</dbReference>
<evidence type="ECO:0000313" key="1">
    <source>
        <dbReference type="EMBL" id="MBB3728595.1"/>
    </source>
</evidence>
<dbReference type="GeneID" id="95396022"/>
<reference evidence="1 2" key="1">
    <citation type="submission" date="2020-08" db="EMBL/GenBank/DDBJ databases">
        <title>Sequencing the genomes of 1000 actinobacteria strains.</title>
        <authorList>
            <person name="Klenk H.-P."/>
        </authorList>
    </citation>
    <scope>NUCLEOTIDE SEQUENCE [LARGE SCALE GENOMIC DNA]</scope>
    <source>
        <strain evidence="1 2">DSM 44320</strain>
    </source>
</reference>
<name>A0A7W5VB77_9ACTN</name>
<gene>
    <name evidence="1" type="ORF">FHR33_004455</name>
</gene>
<accession>A0A7W5VB77</accession>
<organism evidence="1 2">
    <name type="scientific">Nonomuraea dietziae</name>
    <dbReference type="NCBI Taxonomy" id="65515"/>
    <lineage>
        <taxon>Bacteria</taxon>
        <taxon>Bacillati</taxon>
        <taxon>Actinomycetota</taxon>
        <taxon>Actinomycetes</taxon>
        <taxon>Streptosporangiales</taxon>
        <taxon>Streptosporangiaceae</taxon>
        <taxon>Nonomuraea</taxon>
    </lineage>
</organism>
<dbReference type="RefSeq" id="WP_221241190.1">
    <property type="nucleotide sequence ID" value="NZ_JACIBV010000001.1"/>
</dbReference>
<dbReference type="AlphaFoldDB" id="A0A7W5VB77"/>
<dbReference type="SUPFAM" id="SSF53067">
    <property type="entry name" value="Actin-like ATPase domain"/>
    <property type="match status" value="1"/>
</dbReference>
<comment type="caution">
    <text evidence="1">The sequence shown here is derived from an EMBL/GenBank/DDBJ whole genome shotgun (WGS) entry which is preliminary data.</text>
</comment>
<evidence type="ECO:0000313" key="2">
    <source>
        <dbReference type="Proteomes" id="UP000579945"/>
    </source>
</evidence>